<dbReference type="InterPro" id="IPR001647">
    <property type="entry name" value="HTH_TetR"/>
</dbReference>
<dbReference type="PROSITE" id="PS50977">
    <property type="entry name" value="HTH_TETR_2"/>
    <property type="match status" value="1"/>
</dbReference>
<dbReference type="PANTHER" id="PTHR30055">
    <property type="entry name" value="HTH-TYPE TRANSCRIPTIONAL REGULATOR RUTR"/>
    <property type="match status" value="1"/>
</dbReference>
<keyword evidence="7" id="KW-1185">Reference proteome</keyword>
<keyword evidence="2 4" id="KW-0238">DNA-binding</keyword>
<evidence type="ECO:0000256" key="4">
    <source>
        <dbReference type="PROSITE-ProRule" id="PRU00335"/>
    </source>
</evidence>
<evidence type="ECO:0000313" key="7">
    <source>
        <dbReference type="Proteomes" id="UP000035909"/>
    </source>
</evidence>
<evidence type="ECO:0000256" key="3">
    <source>
        <dbReference type="ARBA" id="ARBA00023163"/>
    </source>
</evidence>
<dbReference type="OrthoDB" id="8535430at2"/>
<evidence type="ECO:0000259" key="5">
    <source>
        <dbReference type="PROSITE" id="PS50977"/>
    </source>
</evidence>
<dbReference type="PANTHER" id="PTHR30055:SF224">
    <property type="entry name" value="TRANSCRIPTIONAL REGULATOR TETR FAMILY"/>
    <property type="match status" value="1"/>
</dbReference>
<dbReference type="GO" id="GO:0000976">
    <property type="term" value="F:transcription cis-regulatory region binding"/>
    <property type="evidence" value="ECO:0007669"/>
    <property type="project" value="TreeGrafter"/>
</dbReference>
<dbReference type="SUPFAM" id="SSF46689">
    <property type="entry name" value="Homeodomain-like"/>
    <property type="match status" value="1"/>
</dbReference>
<feature type="domain" description="HTH tetR-type" evidence="5">
    <location>
        <begin position="6"/>
        <end position="66"/>
    </location>
</feature>
<organism evidence="6 7">
    <name type="scientific">Photobacterium ganghwense</name>
    <dbReference type="NCBI Taxonomy" id="320778"/>
    <lineage>
        <taxon>Bacteria</taxon>
        <taxon>Pseudomonadati</taxon>
        <taxon>Pseudomonadota</taxon>
        <taxon>Gammaproteobacteria</taxon>
        <taxon>Vibrionales</taxon>
        <taxon>Vibrionaceae</taxon>
        <taxon>Photobacterium</taxon>
    </lineage>
</organism>
<dbReference type="Pfam" id="PF00440">
    <property type="entry name" value="TetR_N"/>
    <property type="match status" value="1"/>
</dbReference>
<accession>A0A0J1K655</accession>
<dbReference type="Gene3D" id="1.10.10.60">
    <property type="entry name" value="Homeodomain-like"/>
    <property type="match status" value="1"/>
</dbReference>
<dbReference type="PRINTS" id="PR00455">
    <property type="entry name" value="HTHTETR"/>
</dbReference>
<dbReference type="Gene3D" id="1.10.357.10">
    <property type="entry name" value="Tetracycline Repressor, domain 2"/>
    <property type="match status" value="1"/>
</dbReference>
<comment type="caution">
    <text evidence="6">The sequence shown here is derived from an EMBL/GenBank/DDBJ whole genome shotgun (WGS) entry which is preliminary data.</text>
</comment>
<dbReference type="AlphaFoldDB" id="A0A0J1K655"/>
<keyword evidence="1" id="KW-0805">Transcription regulation</keyword>
<protein>
    <submittedName>
        <fullName evidence="6">TetR family transcriptional regulator</fullName>
    </submittedName>
</protein>
<dbReference type="RefSeq" id="WP_047884936.1">
    <property type="nucleotide sequence ID" value="NZ_CP071326.1"/>
</dbReference>
<evidence type="ECO:0000256" key="2">
    <source>
        <dbReference type="ARBA" id="ARBA00023125"/>
    </source>
</evidence>
<feature type="DNA-binding region" description="H-T-H motif" evidence="4">
    <location>
        <begin position="29"/>
        <end position="48"/>
    </location>
</feature>
<gene>
    <name evidence="6" type="ORF">ABT57_09190</name>
</gene>
<dbReference type="FunFam" id="1.10.10.60:FF:000141">
    <property type="entry name" value="TetR family transcriptional regulator"/>
    <property type="match status" value="1"/>
</dbReference>
<dbReference type="InterPro" id="IPR050109">
    <property type="entry name" value="HTH-type_TetR-like_transc_reg"/>
</dbReference>
<dbReference type="InterPro" id="IPR039536">
    <property type="entry name" value="TetR_C_Proteobacteria"/>
</dbReference>
<keyword evidence="3" id="KW-0804">Transcription</keyword>
<evidence type="ECO:0000313" key="6">
    <source>
        <dbReference type="EMBL" id="KLV09847.1"/>
    </source>
</evidence>
<evidence type="ECO:0000256" key="1">
    <source>
        <dbReference type="ARBA" id="ARBA00023015"/>
    </source>
</evidence>
<dbReference type="GO" id="GO:0003700">
    <property type="term" value="F:DNA-binding transcription factor activity"/>
    <property type="evidence" value="ECO:0007669"/>
    <property type="project" value="TreeGrafter"/>
</dbReference>
<dbReference type="Pfam" id="PF14246">
    <property type="entry name" value="TetR_C_7"/>
    <property type="match status" value="1"/>
</dbReference>
<dbReference type="InterPro" id="IPR009057">
    <property type="entry name" value="Homeodomain-like_sf"/>
</dbReference>
<reference evidence="6 7" key="1">
    <citation type="submission" date="2015-05" db="EMBL/GenBank/DDBJ databases">
        <title>Photobacterium galathea sp. nov.</title>
        <authorList>
            <person name="Machado H."/>
            <person name="Gram L."/>
        </authorList>
    </citation>
    <scope>NUCLEOTIDE SEQUENCE [LARGE SCALE GENOMIC DNA]</scope>
    <source>
        <strain evidence="6 7">DSM 22954</strain>
    </source>
</reference>
<dbReference type="PATRIC" id="fig|320778.3.peg.2000"/>
<dbReference type="Proteomes" id="UP000035909">
    <property type="component" value="Unassembled WGS sequence"/>
</dbReference>
<sequence length="202" mass="22763">MSKVTEIKQESIICAALKIFAEKGLEQASMEAIAKQAEVSKRTLYKYYPTKESLFCVIIERLLSKITVMRQIRFEPEQPLNTQLLSIARKEADLLSNPDFQCLAKVVIMECLRSSDIGELMMEKVEKLEGGCGLSRWIRDGLEAGRLDVPCPEIVAEQFISGLKAVVFWPQLMTNRTASEEEKSAAIHSVVKQFISAYAIKE</sequence>
<dbReference type="EMBL" id="LDOU01000007">
    <property type="protein sequence ID" value="KLV09847.1"/>
    <property type="molecule type" value="Genomic_DNA"/>
</dbReference>
<proteinExistence type="predicted"/>
<name>A0A0J1K655_9GAMM</name>
<dbReference type="STRING" id="320778.ABT57_09190"/>